<feature type="transmembrane region" description="Helical" evidence="1">
    <location>
        <begin position="7"/>
        <end position="27"/>
    </location>
</feature>
<dbReference type="EMBL" id="CACVAR010000152">
    <property type="protein sequence ID" value="CAA6806570.1"/>
    <property type="molecule type" value="Genomic_DNA"/>
</dbReference>
<gene>
    <name evidence="2" type="ORF">HELGO_WM37609</name>
</gene>
<evidence type="ECO:0000256" key="1">
    <source>
        <dbReference type="SAM" id="Phobius"/>
    </source>
</evidence>
<proteinExistence type="predicted"/>
<evidence type="ECO:0008006" key="3">
    <source>
        <dbReference type="Google" id="ProtNLM"/>
    </source>
</evidence>
<organism evidence="2">
    <name type="scientific">uncultured Sulfurovum sp</name>
    <dbReference type="NCBI Taxonomy" id="269237"/>
    <lineage>
        <taxon>Bacteria</taxon>
        <taxon>Pseudomonadati</taxon>
        <taxon>Campylobacterota</taxon>
        <taxon>Epsilonproteobacteria</taxon>
        <taxon>Campylobacterales</taxon>
        <taxon>Sulfurovaceae</taxon>
        <taxon>Sulfurovum</taxon>
        <taxon>environmental samples</taxon>
    </lineage>
</organism>
<feature type="transmembrane region" description="Helical" evidence="1">
    <location>
        <begin position="86"/>
        <end position="104"/>
    </location>
</feature>
<name>A0A6S6SNA9_9BACT</name>
<keyword evidence="1" id="KW-0812">Transmembrane</keyword>
<keyword evidence="1" id="KW-1133">Transmembrane helix</keyword>
<feature type="transmembrane region" description="Helical" evidence="1">
    <location>
        <begin position="116"/>
        <end position="134"/>
    </location>
</feature>
<evidence type="ECO:0000313" key="2">
    <source>
        <dbReference type="EMBL" id="CAA6806570.1"/>
    </source>
</evidence>
<protein>
    <recommendedName>
        <fullName evidence="3">DUF2127 domain-containing protein</fullName>
    </recommendedName>
</protein>
<keyword evidence="1" id="KW-0472">Membrane</keyword>
<reference evidence="2" key="1">
    <citation type="submission" date="2020-01" db="EMBL/GenBank/DDBJ databases">
        <authorList>
            <person name="Meier V. D."/>
            <person name="Meier V D."/>
        </authorList>
    </citation>
    <scope>NUCLEOTIDE SEQUENCE</scope>
    <source>
        <strain evidence="2">HLG_WM_MAG_03</strain>
    </source>
</reference>
<dbReference type="AlphaFoldDB" id="A0A6S6SNA9"/>
<sequence>MNKFTHLKILVFIQVFAFTLFIVAFSYPVDELLPPILQEYLLQEESIFENNSTPAIIFIVGVLILLLINLVALISLLFKKVWAKKAYVYTTFFFLPITLILGPTVEHAICTTLDDIIIFGSGMLVALLIYTNPYEKN</sequence>
<feature type="transmembrane region" description="Helical" evidence="1">
    <location>
        <begin position="55"/>
        <end position="74"/>
    </location>
</feature>
<accession>A0A6S6SNA9</accession>